<comment type="caution">
    <text evidence="2">The sequence shown here is derived from an EMBL/GenBank/DDBJ whole genome shotgun (WGS) entry which is preliminary data.</text>
</comment>
<feature type="region of interest" description="Disordered" evidence="1">
    <location>
        <begin position="1"/>
        <end position="121"/>
    </location>
</feature>
<gene>
    <name evidence="2" type="ORF">SYV04_31265</name>
</gene>
<evidence type="ECO:0000313" key="3">
    <source>
        <dbReference type="Proteomes" id="UP001291309"/>
    </source>
</evidence>
<evidence type="ECO:0000256" key="1">
    <source>
        <dbReference type="SAM" id="MobiDB-lite"/>
    </source>
</evidence>
<name>A0ABU5HBR4_9BACT</name>
<dbReference type="EMBL" id="JAXIVS010000012">
    <property type="protein sequence ID" value="MDY7230912.1"/>
    <property type="molecule type" value="Genomic_DNA"/>
</dbReference>
<sequence length="277" mass="29596">MKVQANDPREPVKPTQTPGQFQRVLQQAGGPQASHRAPAPPRPALPPSTGKPTPRLPLPSERPTAPAPSTARAPGGPAIAGGPVVLATTRSALATPENLGQARQVMHGEAQRLRTSRTEAQTLTQERTEHRVSELISRELVRGFQVEPAPVAASRAAPTHEEASRAPSEGLAPTGEARHTASTSGPRLVEEPDAQLKTQAALELIEKIEVFVRSQRPALRMSLGAPLTAMVEVERTGPREVALRIQGRDGPLAHEDLARIRDALGARGLRLRSLRAE</sequence>
<feature type="compositionally biased region" description="Low complexity" evidence="1">
    <location>
        <begin position="59"/>
        <end position="83"/>
    </location>
</feature>
<protein>
    <recommendedName>
        <fullName evidence="4">Flagellar hook-length control protein-like C-terminal domain-containing protein</fullName>
    </recommendedName>
</protein>
<reference evidence="2 3" key="1">
    <citation type="submission" date="2023-12" db="EMBL/GenBank/DDBJ databases">
        <title>the genome sequence of Hyalangium sp. s54d21.</title>
        <authorList>
            <person name="Zhang X."/>
        </authorList>
    </citation>
    <scope>NUCLEOTIDE SEQUENCE [LARGE SCALE GENOMIC DNA]</scope>
    <source>
        <strain evidence="3">s54d21</strain>
    </source>
</reference>
<proteinExistence type="predicted"/>
<keyword evidence="3" id="KW-1185">Reference proteome</keyword>
<feature type="compositionally biased region" description="Polar residues" evidence="1">
    <location>
        <begin position="14"/>
        <end position="25"/>
    </location>
</feature>
<dbReference type="Proteomes" id="UP001291309">
    <property type="component" value="Unassembled WGS sequence"/>
</dbReference>
<accession>A0ABU5HBR4</accession>
<evidence type="ECO:0008006" key="4">
    <source>
        <dbReference type="Google" id="ProtNLM"/>
    </source>
</evidence>
<dbReference type="RefSeq" id="WP_321549622.1">
    <property type="nucleotide sequence ID" value="NZ_JAXIVS010000012.1"/>
</dbReference>
<evidence type="ECO:0000313" key="2">
    <source>
        <dbReference type="EMBL" id="MDY7230912.1"/>
    </source>
</evidence>
<organism evidence="2 3">
    <name type="scientific">Hyalangium rubrum</name>
    <dbReference type="NCBI Taxonomy" id="3103134"/>
    <lineage>
        <taxon>Bacteria</taxon>
        <taxon>Pseudomonadati</taxon>
        <taxon>Myxococcota</taxon>
        <taxon>Myxococcia</taxon>
        <taxon>Myxococcales</taxon>
        <taxon>Cystobacterineae</taxon>
        <taxon>Archangiaceae</taxon>
        <taxon>Hyalangium</taxon>
    </lineage>
</organism>
<feature type="region of interest" description="Disordered" evidence="1">
    <location>
        <begin position="150"/>
        <end position="192"/>
    </location>
</feature>